<comment type="caution">
    <text evidence="2">The sequence shown here is derived from an EMBL/GenBank/DDBJ whole genome shotgun (WGS) entry which is preliminary data.</text>
</comment>
<keyword evidence="3" id="KW-1185">Reference proteome</keyword>
<dbReference type="Gene3D" id="3.30.450.180">
    <property type="match status" value="1"/>
</dbReference>
<dbReference type="AlphaFoldDB" id="A0A7W3LL21"/>
<dbReference type="EMBL" id="JACJIA010000002">
    <property type="protein sequence ID" value="MBA8950118.1"/>
    <property type="molecule type" value="Genomic_DNA"/>
</dbReference>
<dbReference type="InterPro" id="IPR041413">
    <property type="entry name" value="MLTR_LBD"/>
</dbReference>
<dbReference type="PROSITE" id="PS50943">
    <property type="entry name" value="HTH_CROC1"/>
    <property type="match status" value="1"/>
</dbReference>
<gene>
    <name evidence="2" type="ORF">HNR61_001731</name>
</gene>
<dbReference type="RefSeq" id="WP_182842589.1">
    <property type="nucleotide sequence ID" value="NZ_BAAALP010000037.1"/>
</dbReference>
<dbReference type="Pfam" id="PF17765">
    <property type="entry name" value="MLTR_LBD"/>
    <property type="match status" value="1"/>
</dbReference>
<name>A0A7W3LL21_ACTNM</name>
<organism evidence="2 3">
    <name type="scientific">Actinomadura namibiensis</name>
    <dbReference type="NCBI Taxonomy" id="182080"/>
    <lineage>
        <taxon>Bacteria</taxon>
        <taxon>Bacillati</taxon>
        <taxon>Actinomycetota</taxon>
        <taxon>Actinomycetes</taxon>
        <taxon>Streptosporangiales</taxon>
        <taxon>Thermomonosporaceae</taxon>
        <taxon>Actinomadura</taxon>
    </lineage>
</organism>
<dbReference type="SUPFAM" id="SSF47413">
    <property type="entry name" value="lambda repressor-like DNA-binding domains"/>
    <property type="match status" value="1"/>
</dbReference>
<evidence type="ECO:0000313" key="3">
    <source>
        <dbReference type="Proteomes" id="UP000572680"/>
    </source>
</evidence>
<dbReference type="InterPro" id="IPR001387">
    <property type="entry name" value="Cro/C1-type_HTH"/>
</dbReference>
<proteinExistence type="predicted"/>
<protein>
    <submittedName>
        <fullName evidence="2">Transcriptional regulator with XRE-family HTH domain</fullName>
    </submittedName>
</protein>
<dbReference type="Proteomes" id="UP000572680">
    <property type="component" value="Unassembled WGS sequence"/>
</dbReference>
<dbReference type="InterPro" id="IPR010982">
    <property type="entry name" value="Lambda_DNA-bd_dom_sf"/>
</dbReference>
<dbReference type="CDD" id="cd00093">
    <property type="entry name" value="HTH_XRE"/>
    <property type="match status" value="1"/>
</dbReference>
<feature type="domain" description="HTH cro/C1-type" evidence="1">
    <location>
        <begin position="32"/>
        <end position="79"/>
    </location>
</feature>
<evidence type="ECO:0000313" key="2">
    <source>
        <dbReference type="EMBL" id="MBA8950118.1"/>
    </source>
</evidence>
<dbReference type="PANTHER" id="PTHR35010:SF2">
    <property type="entry name" value="BLL4672 PROTEIN"/>
    <property type="match status" value="1"/>
</dbReference>
<dbReference type="Gene3D" id="1.10.260.40">
    <property type="entry name" value="lambda repressor-like DNA-binding domains"/>
    <property type="match status" value="1"/>
</dbReference>
<accession>A0A7W3LL21</accession>
<evidence type="ECO:0000259" key="1">
    <source>
        <dbReference type="PROSITE" id="PS50943"/>
    </source>
</evidence>
<dbReference type="Pfam" id="PF13560">
    <property type="entry name" value="HTH_31"/>
    <property type="match status" value="1"/>
</dbReference>
<dbReference type="SMART" id="SM00530">
    <property type="entry name" value="HTH_XRE"/>
    <property type="match status" value="1"/>
</dbReference>
<reference evidence="2 3" key="1">
    <citation type="submission" date="2020-08" db="EMBL/GenBank/DDBJ databases">
        <title>Genomic Encyclopedia of Type Strains, Phase IV (KMG-IV): sequencing the most valuable type-strain genomes for metagenomic binning, comparative biology and taxonomic classification.</title>
        <authorList>
            <person name="Goeker M."/>
        </authorList>
    </citation>
    <scope>NUCLEOTIDE SEQUENCE [LARGE SCALE GENOMIC DNA]</scope>
    <source>
        <strain evidence="2 3">DSM 44197</strain>
    </source>
</reference>
<dbReference type="GO" id="GO:0003677">
    <property type="term" value="F:DNA binding"/>
    <property type="evidence" value="ECO:0007669"/>
    <property type="project" value="InterPro"/>
</dbReference>
<sequence length="286" mass="31248">MTDLGGFLRARRGRVAPRSVGLPDGPRRRVPGLRREEVAQLAGISVEYYQRLEQGRASRPSPEVLDALARALDLSEVERAHLHALARPPRTRTGGEERARPELRRMLAMMDRLPALVTTDRYDVLAANAMAVRLFGPVLTLPDVNLARFLFLDPAARAFYAEWDEVAAATAGEFRETLGRFPGDGALAELVAELAEGSAAFRALWGAGDVVRRSSGAKGFRHPAVGVLRLRYEHFVPVDAPRQRLITLVPAEGDASEAALQLLASWSGAAPAERVAPDQDDHAVRR</sequence>
<dbReference type="PANTHER" id="PTHR35010">
    <property type="entry name" value="BLL4672 PROTEIN-RELATED"/>
    <property type="match status" value="1"/>
</dbReference>